<dbReference type="AlphaFoldDB" id="A0A3L6L7N2"/>
<accession>A0A3L6L7N2</accession>
<sequence length="254" mass="28280">MENNDTTPSNANGTGGDGGVERAMTWEEYRKKYVEEQRRRFRLHQQGINRNDGEGGAISETNASAQASSLPLQQPTPQPNAPEQQQQQQQREEEEEGAGQPVPQLVRATLRRGLTHFLNEETVIQGLRVVGRAALASVLVFRSFSVYNVFVMLGIYMGWCLLKFMFSSVRVEGSSERKRNQGRESVQPEGINPEGTKPQAAQAVQRVTPVRKLLYVITRCATSFVLSISPTYSVEQLEAELVADGIVDPHLHVD</sequence>
<feature type="region of interest" description="Disordered" evidence="1">
    <location>
        <begin position="1"/>
        <end position="23"/>
    </location>
</feature>
<evidence type="ECO:0000313" key="4">
    <source>
        <dbReference type="Proteomes" id="UP000266743"/>
    </source>
</evidence>
<protein>
    <submittedName>
        <fullName evidence="3">Uncharacterized protein</fullName>
    </submittedName>
</protein>
<feature type="transmembrane region" description="Helical" evidence="2">
    <location>
        <begin position="146"/>
        <end position="169"/>
    </location>
</feature>
<name>A0A3L6L7N2_9TRYP</name>
<dbReference type="Proteomes" id="UP000266743">
    <property type="component" value="Chromosome 5"/>
</dbReference>
<proteinExistence type="predicted"/>
<gene>
    <name evidence="3" type="ORF">DPX39_050022000</name>
</gene>
<comment type="caution">
    <text evidence="3">The sequence shown here is derived from an EMBL/GenBank/DDBJ whole genome shotgun (WGS) entry which is preliminary data.</text>
</comment>
<evidence type="ECO:0000256" key="2">
    <source>
        <dbReference type="SAM" id="Phobius"/>
    </source>
</evidence>
<keyword evidence="2" id="KW-0812">Transmembrane</keyword>
<reference evidence="3 4" key="1">
    <citation type="submission" date="2018-09" db="EMBL/GenBank/DDBJ databases">
        <title>whole genome sequence of T. equiperdum IVM-t1 strain.</title>
        <authorList>
            <person name="Suganuma K."/>
        </authorList>
    </citation>
    <scope>NUCLEOTIDE SEQUENCE [LARGE SCALE GENOMIC DNA]</scope>
    <source>
        <strain evidence="3 4">IVM-t1</strain>
    </source>
</reference>
<organism evidence="3 4">
    <name type="scientific">Trypanosoma brucei equiperdum</name>
    <dbReference type="NCBI Taxonomy" id="630700"/>
    <lineage>
        <taxon>Eukaryota</taxon>
        <taxon>Discoba</taxon>
        <taxon>Euglenozoa</taxon>
        <taxon>Kinetoplastea</taxon>
        <taxon>Metakinetoplastina</taxon>
        <taxon>Trypanosomatida</taxon>
        <taxon>Trypanosomatidae</taxon>
        <taxon>Trypanosoma</taxon>
    </lineage>
</organism>
<keyword evidence="2" id="KW-1133">Transmembrane helix</keyword>
<keyword evidence="2" id="KW-0472">Membrane</keyword>
<dbReference type="EMBL" id="QSBY01000005">
    <property type="protein sequence ID" value="RHW72622.1"/>
    <property type="molecule type" value="Genomic_DNA"/>
</dbReference>
<feature type="region of interest" description="Disordered" evidence="1">
    <location>
        <begin position="175"/>
        <end position="203"/>
    </location>
</feature>
<feature type="region of interest" description="Disordered" evidence="1">
    <location>
        <begin position="41"/>
        <end position="103"/>
    </location>
</feature>
<evidence type="ECO:0000256" key="1">
    <source>
        <dbReference type="SAM" id="MobiDB-lite"/>
    </source>
</evidence>
<feature type="compositionally biased region" description="Polar residues" evidence="1">
    <location>
        <begin position="1"/>
        <end position="12"/>
    </location>
</feature>
<evidence type="ECO:0000313" key="3">
    <source>
        <dbReference type="EMBL" id="RHW72622.1"/>
    </source>
</evidence>